<dbReference type="InterPro" id="IPR038376">
    <property type="entry name" value="ATP_synth_asu_C_sf"/>
</dbReference>
<dbReference type="InterPro" id="IPR000793">
    <property type="entry name" value="ATP_synth_asu_C"/>
</dbReference>
<dbReference type="SUPFAM" id="SSF47917">
    <property type="entry name" value="C-terminal domain of alpha and beta subunits of F1 ATP synthase"/>
    <property type="match status" value="1"/>
</dbReference>
<dbReference type="GO" id="GO:0015986">
    <property type="term" value="P:proton motive force-driven ATP synthesis"/>
    <property type="evidence" value="ECO:0007669"/>
    <property type="project" value="InterPro"/>
</dbReference>
<dbReference type="AlphaFoldDB" id="A0A174N2B3"/>
<dbReference type="Pfam" id="PF00306">
    <property type="entry name" value="ATP-synt_ab_C"/>
    <property type="match status" value="1"/>
</dbReference>
<dbReference type="Gene3D" id="1.20.150.20">
    <property type="entry name" value="ATP synthase alpha/beta chain, C-terminal domain"/>
    <property type="match status" value="1"/>
</dbReference>
<reference evidence="2 3" key="1">
    <citation type="submission" date="2015-09" db="EMBL/GenBank/DDBJ databases">
        <authorList>
            <consortium name="Pathogen Informatics"/>
        </authorList>
    </citation>
    <scope>NUCLEOTIDE SEQUENCE [LARGE SCALE GENOMIC DNA]</scope>
    <source>
        <strain evidence="2 3">2789STDY5608854</strain>
    </source>
</reference>
<evidence type="ECO:0000313" key="3">
    <source>
        <dbReference type="Proteomes" id="UP000095746"/>
    </source>
</evidence>
<evidence type="ECO:0000259" key="1">
    <source>
        <dbReference type="Pfam" id="PF00306"/>
    </source>
</evidence>
<proteinExistence type="predicted"/>
<dbReference type="EC" id="3.6.3.14" evidence="2"/>
<organism evidence="2 3">
    <name type="scientific">Flavonifractor plautii</name>
    <name type="common">Fusobacterium plautii</name>
    <dbReference type="NCBI Taxonomy" id="292800"/>
    <lineage>
        <taxon>Bacteria</taxon>
        <taxon>Bacillati</taxon>
        <taxon>Bacillota</taxon>
        <taxon>Clostridia</taxon>
        <taxon>Eubacteriales</taxon>
        <taxon>Oscillospiraceae</taxon>
        <taxon>Flavonifractor</taxon>
    </lineage>
</organism>
<feature type="domain" description="ATP synthase alpha subunit C-terminal" evidence="1">
    <location>
        <begin position="1"/>
        <end position="67"/>
    </location>
</feature>
<dbReference type="GO" id="GO:0016787">
    <property type="term" value="F:hydrolase activity"/>
    <property type="evidence" value="ECO:0007669"/>
    <property type="project" value="UniProtKB-KW"/>
</dbReference>
<accession>A0A174N2B3</accession>
<name>A0A174N2B3_FLAPL</name>
<evidence type="ECO:0000313" key="2">
    <source>
        <dbReference type="EMBL" id="CUP41491.1"/>
    </source>
</evidence>
<dbReference type="Proteomes" id="UP000095746">
    <property type="component" value="Unassembled WGS sequence"/>
</dbReference>
<sequence>MPVSRQAILLYVATSGLVDDVPLEHVRPFVLGFADEMEAEHPDMVAEIESTGTLSGPAVECIRAALADAKKRGSATWQA</sequence>
<protein>
    <submittedName>
        <fullName evidence="2">ATP synthase subunit alpha</fullName>
        <ecNumber evidence="2">3.6.3.14</ecNumber>
    </submittedName>
</protein>
<gene>
    <name evidence="2" type="primary">atpA_3</name>
    <name evidence="2" type="ORF">ERS852411_03106</name>
</gene>
<keyword evidence="2" id="KW-0378">Hydrolase</keyword>
<dbReference type="EMBL" id="CYZT01000349">
    <property type="protein sequence ID" value="CUP41491.1"/>
    <property type="molecule type" value="Genomic_DNA"/>
</dbReference>